<dbReference type="AlphaFoldDB" id="A0A0A8IBU4"/>
<dbReference type="PANTHER" id="PTHR11693:SF41">
    <property type="entry name" value="ATP SYNTHASE GAMMA CHAIN, CHLOROPLASTIC"/>
    <property type="match status" value="1"/>
</dbReference>
<feature type="chain" id="PRO_5015032979" description="ATP synthase gamma chain, chloroplastic" evidence="14">
    <location>
        <begin position="16"/>
        <end position="349"/>
    </location>
</feature>
<dbReference type="InterPro" id="IPR023632">
    <property type="entry name" value="ATP_synth_F1_gsu_CS"/>
</dbReference>
<organism evidence="15">
    <name type="scientific">Fistulifera solaris</name>
    <name type="common">Oleaginous diatom</name>
    <dbReference type="NCBI Taxonomy" id="1519565"/>
    <lineage>
        <taxon>Eukaryota</taxon>
        <taxon>Sar</taxon>
        <taxon>Stramenopiles</taxon>
        <taxon>Ochrophyta</taxon>
        <taxon>Bacillariophyta</taxon>
        <taxon>Bacillariophyceae</taxon>
        <taxon>Bacillariophycidae</taxon>
        <taxon>Naviculales</taxon>
        <taxon>Naviculaceae</taxon>
        <taxon>Fistulifera</taxon>
    </lineage>
</organism>
<evidence type="ECO:0000313" key="17">
    <source>
        <dbReference type="Proteomes" id="UP000198406"/>
    </source>
</evidence>
<dbReference type="EMBL" id="BDSP01000036">
    <property type="protein sequence ID" value="GAX11086.1"/>
    <property type="molecule type" value="Genomic_DNA"/>
</dbReference>
<feature type="signal peptide" evidence="14">
    <location>
        <begin position="1"/>
        <end position="15"/>
    </location>
</feature>
<evidence type="ECO:0000256" key="7">
    <source>
        <dbReference type="ARBA" id="ARBA00023065"/>
    </source>
</evidence>
<dbReference type="NCBIfam" id="NF004145">
    <property type="entry name" value="PRK05621.1-2"/>
    <property type="match status" value="1"/>
</dbReference>
<dbReference type="GO" id="GO:0046933">
    <property type="term" value="F:proton-transporting ATP synthase activity, rotational mechanism"/>
    <property type="evidence" value="ECO:0007669"/>
    <property type="project" value="InterPro"/>
</dbReference>
<keyword evidence="6" id="KW-0809">Transit peptide</keyword>
<keyword evidence="17" id="KW-1185">Reference proteome</keyword>
<dbReference type="CDD" id="cd12151">
    <property type="entry name" value="F1-ATPase_gamma"/>
    <property type="match status" value="1"/>
</dbReference>
<evidence type="ECO:0000256" key="10">
    <source>
        <dbReference type="ARBA" id="ARBA00023310"/>
    </source>
</evidence>
<comment type="subcellular location">
    <subcellularLocation>
        <location evidence="2">Plastid</location>
        <location evidence="2">Chloroplast thylakoid membrane</location>
        <topology evidence="2">Peripheral membrane protein</topology>
    </subcellularLocation>
</comment>
<evidence type="ECO:0000256" key="5">
    <source>
        <dbReference type="ARBA" id="ARBA00022781"/>
    </source>
</evidence>
<evidence type="ECO:0000256" key="1">
    <source>
        <dbReference type="ARBA" id="ARBA00003456"/>
    </source>
</evidence>
<evidence type="ECO:0000256" key="9">
    <source>
        <dbReference type="ARBA" id="ARBA00023196"/>
    </source>
</evidence>
<reference evidence="15" key="1">
    <citation type="submission" date="2014-05" db="EMBL/GenBank/DDBJ databases">
        <title>Chloroplast-Targeting Protein Expression in the Oleaginous Diatom Fistulifera solaris JPCC DA0580 toward Metabolic Engineering.</title>
        <authorList>
            <person name="Sunaga Y."/>
            <person name="Maeda Y."/>
            <person name="Yabuuchi T."/>
            <person name="Muto M."/>
            <person name="Yoshino T."/>
            <person name="Tanaka T."/>
        </authorList>
    </citation>
    <scope>NUCLEOTIDE SEQUENCE</scope>
    <source>
        <strain evidence="15">JPCC DA0580</strain>
    </source>
</reference>
<dbReference type="PROSITE" id="PS00153">
    <property type="entry name" value="ATPASE_GAMMA"/>
    <property type="match status" value="1"/>
</dbReference>
<dbReference type="InterPro" id="IPR035968">
    <property type="entry name" value="ATP_synth_F1_ATPase_gsu"/>
</dbReference>
<dbReference type="Gene3D" id="1.10.287.80">
    <property type="entry name" value="ATP synthase, gamma subunit, helix hairpin domain"/>
    <property type="match status" value="2"/>
</dbReference>
<keyword evidence="8" id="KW-0472">Membrane</keyword>
<dbReference type="SUPFAM" id="SSF52943">
    <property type="entry name" value="ATP synthase (F1-ATPase), gamma subunit"/>
    <property type="match status" value="1"/>
</dbReference>
<sequence>MRFLVTAALLAVVSAFTTQQPGLAHRTRQATVVYDGKANAIRDRIKNVKNTGKITKAMKLVAAAKVRRAQDAVLATRPFSETLQSVFGGLIQRLDGEAVDLPLLTQREVKKVTLTVITGDRGLCGGYNSFMIKKAEARFAQLKKSGVDVDMVLVGNKGIKYFQRRNYPIRKTFPTGQNPSAKQALAISDELLNTFLSGESDAVELFYTKFESLISSSPSVRTLVPFSASDITQKADEVFQLTSDHGAFGVTREELDVAAPQEFPNDMIFEQDPLQIVNSILPLYLNGQILRCLQESVASELAARMQSMQSASDNASQLAKSLTLEYNRARQAAVTQEILEIVSGASALE</sequence>
<dbReference type="HAMAP" id="MF_00815">
    <property type="entry name" value="ATP_synth_gamma_bact"/>
    <property type="match status" value="1"/>
</dbReference>
<keyword evidence="10" id="KW-0066">ATP synthesis</keyword>
<keyword evidence="5" id="KW-0375">Hydrogen ion transport</keyword>
<comment type="similarity">
    <text evidence="3">Belongs to the ATPase gamma chain family.</text>
</comment>
<evidence type="ECO:0000256" key="14">
    <source>
        <dbReference type="SAM" id="SignalP"/>
    </source>
</evidence>
<keyword evidence="4" id="KW-0813">Transport</keyword>
<accession>A0A0A8IBU4</accession>
<reference evidence="16 17" key="2">
    <citation type="journal article" date="2015" name="Plant Cell">
        <title>Oil accumulation by the oleaginous diatom Fistulifera solaris as revealed by the genome and transcriptome.</title>
        <authorList>
            <person name="Tanaka T."/>
            <person name="Maeda Y."/>
            <person name="Veluchamy A."/>
            <person name="Tanaka M."/>
            <person name="Abida H."/>
            <person name="Marechal E."/>
            <person name="Bowler C."/>
            <person name="Muto M."/>
            <person name="Sunaga Y."/>
            <person name="Tanaka M."/>
            <person name="Yoshino T."/>
            <person name="Taniguchi T."/>
            <person name="Fukuda Y."/>
            <person name="Nemoto M."/>
            <person name="Matsumoto M."/>
            <person name="Wong P.S."/>
            <person name="Aburatani S."/>
            <person name="Fujibuchi W."/>
        </authorList>
    </citation>
    <scope>NUCLEOTIDE SEQUENCE [LARGE SCALE GENOMIC DNA]</scope>
    <source>
        <strain evidence="16 17">JPCC DA0580</strain>
    </source>
</reference>
<evidence type="ECO:0000256" key="2">
    <source>
        <dbReference type="ARBA" id="ARBA00004525"/>
    </source>
</evidence>
<dbReference type="InterPro" id="IPR000131">
    <property type="entry name" value="ATP_synth_F1_gsu"/>
</dbReference>
<keyword evidence="14" id="KW-0732">Signal</keyword>
<dbReference type="FunFam" id="3.40.1380.10:FF:000006">
    <property type="entry name" value="ATP synthase gamma chain"/>
    <property type="match status" value="1"/>
</dbReference>
<evidence type="ECO:0000256" key="6">
    <source>
        <dbReference type="ARBA" id="ARBA00022946"/>
    </source>
</evidence>
<dbReference type="PANTHER" id="PTHR11693">
    <property type="entry name" value="ATP SYNTHASE GAMMA CHAIN"/>
    <property type="match status" value="1"/>
</dbReference>
<keyword evidence="7" id="KW-0406">Ion transport</keyword>
<comment type="function">
    <text evidence="1">Produces ATP from ADP in the presence of a proton gradient across the membrane. The gamma chain is believed to be important in regulating ATPase activity and the flow of protons through the CF(0) complex.</text>
</comment>
<proteinExistence type="evidence at transcript level"/>
<dbReference type="FunFam" id="1.10.287.80:FF:000003">
    <property type="entry name" value="ATP synthase gamma chain, chloroplastic"/>
    <property type="match status" value="1"/>
</dbReference>
<dbReference type="NCBIfam" id="TIGR01146">
    <property type="entry name" value="ATPsyn_F1gamma"/>
    <property type="match status" value="1"/>
</dbReference>
<protein>
    <recommendedName>
        <fullName evidence="13">ATP synthase gamma chain, chloroplastic</fullName>
    </recommendedName>
    <alternativeName>
        <fullName evidence="11">F-ATPase gamma subunit</fullName>
    </alternativeName>
</protein>
<evidence type="ECO:0000256" key="12">
    <source>
        <dbReference type="ARBA" id="ARBA00038805"/>
    </source>
</evidence>
<evidence type="ECO:0000256" key="13">
    <source>
        <dbReference type="ARBA" id="ARBA00072089"/>
    </source>
</evidence>
<reference evidence="16" key="3">
    <citation type="submission" date="2017-06" db="EMBL/GenBank/DDBJ databases">
        <authorList>
            <person name="Kim H.J."/>
            <person name="Triplett B.A."/>
        </authorList>
    </citation>
    <scope>NUCLEOTIDE SEQUENCE</scope>
    <source>
        <strain evidence="16">JPCC DA0580</strain>
    </source>
</reference>
<evidence type="ECO:0000256" key="3">
    <source>
        <dbReference type="ARBA" id="ARBA00007681"/>
    </source>
</evidence>
<keyword evidence="9" id="KW-0139">CF(1)</keyword>
<evidence type="ECO:0000256" key="11">
    <source>
        <dbReference type="ARBA" id="ARBA00031066"/>
    </source>
</evidence>
<gene>
    <name evidence="15" type="primary">fso:g1882</name>
    <name evidence="16" type="ORF">FisN_9Hh176</name>
</gene>
<dbReference type="Gene3D" id="3.40.1380.10">
    <property type="match status" value="1"/>
</dbReference>
<dbReference type="OrthoDB" id="239812at2759"/>
<evidence type="ECO:0000313" key="16">
    <source>
        <dbReference type="EMBL" id="GAX11086.1"/>
    </source>
</evidence>
<name>A0A0A8IBU4_FISSO</name>
<dbReference type="Pfam" id="PF00231">
    <property type="entry name" value="ATP-synt"/>
    <property type="match status" value="1"/>
</dbReference>
<comment type="subunit">
    <text evidence="12">F-type ATPases have 2 components, CF(1) - the catalytic core - and CF(0) - the membrane proton channel. CF(1) has five subunits: alpha(3), beta(3), gamma(1), delta(1), epsilon(1). CF(0) has four main subunits: a, b, b' and c.</text>
</comment>
<evidence type="ECO:0000256" key="4">
    <source>
        <dbReference type="ARBA" id="ARBA00022448"/>
    </source>
</evidence>
<evidence type="ECO:0000256" key="8">
    <source>
        <dbReference type="ARBA" id="ARBA00023136"/>
    </source>
</evidence>
<dbReference type="GO" id="GO:0009535">
    <property type="term" value="C:chloroplast thylakoid membrane"/>
    <property type="evidence" value="ECO:0007669"/>
    <property type="project" value="UniProtKB-SubCell"/>
</dbReference>
<evidence type="ECO:0000313" key="15">
    <source>
        <dbReference type="EMBL" id="BAP91042.1"/>
    </source>
</evidence>
<dbReference type="GO" id="GO:0045259">
    <property type="term" value="C:proton-transporting ATP synthase complex"/>
    <property type="evidence" value="ECO:0007669"/>
    <property type="project" value="UniProtKB-KW"/>
</dbReference>
<dbReference type="Proteomes" id="UP000198406">
    <property type="component" value="Unassembled WGS sequence"/>
</dbReference>
<dbReference type="EMBL" id="AB938081">
    <property type="protein sequence ID" value="BAP91042.1"/>
    <property type="molecule type" value="mRNA"/>
</dbReference>
<dbReference type="PRINTS" id="PR00126">
    <property type="entry name" value="ATPASEGAMMA"/>
</dbReference>